<gene>
    <name evidence="1" type="ORF">BDN72DRAFT_912348</name>
</gene>
<dbReference type="Proteomes" id="UP000308600">
    <property type="component" value="Unassembled WGS sequence"/>
</dbReference>
<evidence type="ECO:0000313" key="1">
    <source>
        <dbReference type="EMBL" id="TFK67941.1"/>
    </source>
</evidence>
<keyword evidence="2" id="KW-1185">Reference proteome</keyword>
<accession>A0ACD3AQD7</accession>
<proteinExistence type="predicted"/>
<organism evidence="1 2">
    <name type="scientific">Pluteus cervinus</name>
    <dbReference type="NCBI Taxonomy" id="181527"/>
    <lineage>
        <taxon>Eukaryota</taxon>
        <taxon>Fungi</taxon>
        <taxon>Dikarya</taxon>
        <taxon>Basidiomycota</taxon>
        <taxon>Agaricomycotina</taxon>
        <taxon>Agaricomycetes</taxon>
        <taxon>Agaricomycetidae</taxon>
        <taxon>Agaricales</taxon>
        <taxon>Pluteineae</taxon>
        <taxon>Pluteaceae</taxon>
        <taxon>Pluteus</taxon>
    </lineage>
</organism>
<sequence length="387" mass="42620">MSSISSSSPSSSAAIRLLNMEFRATARFQLWSKHKDYKLKDAPFLRMPSASRSGWVQYNIMYRDPITQQQLRKSHRIALGAFLEGIAKSTINISQSDFVPIANLISLHLEIPELQTSPAPSHSPNFPPVFSDLEGFAYLGDAQQLEQDLGIDWSISFPKMKLLNLQGLTAPSTFRKVLASCPNLSTLNVNALTKEVVNPAGRLSSPPSQIRHDNLELLEVVSNVAVDRPFAGLELTQLKKLNLGMMPKAAMGLRPEHLDLGGKLDSTESYSFKIYKHVSAFYRPLIYSMWFDPTSQLPLIYRLNMRDTPAEPGGKSHREIIIATLLTQGVIGSSTFGGVLAKCPKLVSFNVNTLTGEVLRSDGSPPSRICHPNSKMLAVVSNVAVDT</sequence>
<protein>
    <submittedName>
        <fullName evidence="1">Uncharacterized protein</fullName>
    </submittedName>
</protein>
<reference evidence="1 2" key="1">
    <citation type="journal article" date="2019" name="Nat. Ecol. Evol.">
        <title>Megaphylogeny resolves global patterns of mushroom evolution.</title>
        <authorList>
            <person name="Varga T."/>
            <person name="Krizsan K."/>
            <person name="Foldi C."/>
            <person name="Dima B."/>
            <person name="Sanchez-Garcia M."/>
            <person name="Sanchez-Ramirez S."/>
            <person name="Szollosi G.J."/>
            <person name="Szarkandi J.G."/>
            <person name="Papp V."/>
            <person name="Albert L."/>
            <person name="Andreopoulos W."/>
            <person name="Angelini C."/>
            <person name="Antonin V."/>
            <person name="Barry K.W."/>
            <person name="Bougher N.L."/>
            <person name="Buchanan P."/>
            <person name="Buyck B."/>
            <person name="Bense V."/>
            <person name="Catcheside P."/>
            <person name="Chovatia M."/>
            <person name="Cooper J."/>
            <person name="Damon W."/>
            <person name="Desjardin D."/>
            <person name="Finy P."/>
            <person name="Geml J."/>
            <person name="Haridas S."/>
            <person name="Hughes K."/>
            <person name="Justo A."/>
            <person name="Karasinski D."/>
            <person name="Kautmanova I."/>
            <person name="Kiss B."/>
            <person name="Kocsube S."/>
            <person name="Kotiranta H."/>
            <person name="LaButti K.M."/>
            <person name="Lechner B.E."/>
            <person name="Liimatainen K."/>
            <person name="Lipzen A."/>
            <person name="Lukacs Z."/>
            <person name="Mihaltcheva S."/>
            <person name="Morgado L.N."/>
            <person name="Niskanen T."/>
            <person name="Noordeloos M.E."/>
            <person name="Ohm R.A."/>
            <person name="Ortiz-Santana B."/>
            <person name="Ovrebo C."/>
            <person name="Racz N."/>
            <person name="Riley R."/>
            <person name="Savchenko A."/>
            <person name="Shiryaev A."/>
            <person name="Soop K."/>
            <person name="Spirin V."/>
            <person name="Szebenyi C."/>
            <person name="Tomsovsky M."/>
            <person name="Tulloss R.E."/>
            <person name="Uehling J."/>
            <person name="Grigoriev I.V."/>
            <person name="Vagvolgyi C."/>
            <person name="Papp T."/>
            <person name="Martin F.M."/>
            <person name="Miettinen O."/>
            <person name="Hibbett D.S."/>
            <person name="Nagy L.G."/>
        </authorList>
    </citation>
    <scope>NUCLEOTIDE SEQUENCE [LARGE SCALE GENOMIC DNA]</scope>
    <source>
        <strain evidence="1 2">NL-1719</strain>
    </source>
</reference>
<name>A0ACD3AQD7_9AGAR</name>
<dbReference type="EMBL" id="ML208363">
    <property type="protein sequence ID" value="TFK67941.1"/>
    <property type="molecule type" value="Genomic_DNA"/>
</dbReference>
<evidence type="ECO:0000313" key="2">
    <source>
        <dbReference type="Proteomes" id="UP000308600"/>
    </source>
</evidence>